<dbReference type="Proteomes" id="UP001498398">
    <property type="component" value="Unassembled WGS sequence"/>
</dbReference>
<comment type="caution">
    <text evidence="2">The sequence shown here is derived from an EMBL/GenBank/DDBJ whole genome shotgun (WGS) entry which is preliminary data.</text>
</comment>
<reference evidence="2 3" key="1">
    <citation type="submission" date="2024-01" db="EMBL/GenBank/DDBJ databases">
        <title>A draft genome for the cacao thread blight pathogen Marasmiellus scandens.</title>
        <authorList>
            <person name="Baruah I.K."/>
            <person name="Leung J."/>
            <person name="Bukari Y."/>
            <person name="Amoako-Attah I."/>
            <person name="Meinhardt L.W."/>
            <person name="Bailey B.A."/>
            <person name="Cohen S.P."/>
        </authorList>
    </citation>
    <scope>NUCLEOTIDE SEQUENCE [LARGE SCALE GENOMIC DNA]</scope>
    <source>
        <strain evidence="2 3">GH-19</strain>
    </source>
</reference>
<feature type="region of interest" description="Disordered" evidence="1">
    <location>
        <begin position="65"/>
        <end position="99"/>
    </location>
</feature>
<evidence type="ECO:0000313" key="2">
    <source>
        <dbReference type="EMBL" id="KAK7470084.1"/>
    </source>
</evidence>
<sequence length="99" mass="11237">MESRAQHSRNNSRLILRVPTRTFRLSRSHHPYKRVSYINCSPEPNDDLFGQDFNRFLEAVSAIAAASPSKPRQPPTATSRTGKPTGGSRERTRERRDSA</sequence>
<protein>
    <submittedName>
        <fullName evidence="2">Uncharacterized protein</fullName>
    </submittedName>
</protein>
<dbReference type="EMBL" id="JBANRG010000002">
    <property type="protein sequence ID" value="KAK7470084.1"/>
    <property type="molecule type" value="Genomic_DNA"/>
</dbReference>
<feature type="compositionally biased region" description="Basic and acidic residues" evidence="1">
    <location>
        <begin position="88"/>
        <end position="99"/>
    </location>
</feature>
<evidence type="ECO:0000313" key="3">
    <source>
        <dbReference type="Proteomes" id="UP001498398"/>
    </source>
</evidence>
<proteinExistence type="predicted"/>
<organism evidence="2 3">
    <name type="scientific">Marasmiellus scandens</name>
    <dbReference type="NCBI Taxonomy" id="2682957"/>
    <lineage>
        <taxon>Eukaryota</taxon>
        <taxon>Fungi</taxon>
        <taxon>Dikarya</taxon>
        <taxon>Basidiomycota</taxon>
        <taxon>Agaricomycotina</taxon>
        <taxon>Agaricomycetes</taxon>
        <taxon>Agaricomycetidae</taxon>
        <taxon>Agaricales</taxon>
        <taxon>Marasmiineae</taxon>
        <taxon>Omphalotaceae</taxon>
        <taxon>Marasmiellus</taxon>
    </lineage>
</organism>
<gene>
    <name evidence="2" type="ORF">VKT23_001525</name>
</gene>
<evidence type="ECO:0000256" key="1">
    <source>
        <dbReference type="SAM" id="MobiDB-lite"/>
    </source>
</evidence>
<keyword evidence="3" id="KW-1185">Reference proteome</keyword>
<name>A0ABR1JZQ2_9AGAR</name>
<accession>A0ABR1JZQ2</accession>